<dbReference type="GO" id="GO:0005739">
    <property type="term" value="C:mitochondrion"/>
    <property type="evidence" value="ECO:0007669"/>
    <property type="project" value="TreeGrafter"/>
</dbReference>
<dbReference type="SUPFAM" id="SSF52540">
    <property type="entry name" value="P-loop containing nucleoside triphosphate hydrolases"/>
    <property type="match status" value="1"/>
</dbReference>
<dbReference type="Gene3D" id="3.40.50.300">
    <property type="entry name" value="P-loop containing nucleotide triphosphate hydrolases"/>
    <property type="match status" value="1"/>
</dbReference>
<name>A0A7D9CZS0_DEKBR</name>
<sequence>MRGQTVIFQRLFFSFGLSPYCTSSSHITKTSNINVLHMIRGGWRVLGVAKAASSICIAVNMSVSGGLRHVIRHSQVEKSHICAGCFYRAFSARRDGVSGEDWSLFGGGKIKNSLLQGSGGKEKMGGGLETKHRKASGELKNEQKGDLVCASCGVELQDTDPNGAGYYKKRRMDKNSRILDYLASAKEKMVQEREKIVLGKFEKLEAGIQLKPKMDDTVDRRVFCERCLGTMHRAEYDLKPRTLISVQEVMKSIPADANVVNVVSALDFPLGLSRAVNKGRDPSKLWYIVTKADAFYSEKVQLERLGIKYFRDSISSLVGADPNHVFLVSGKLGWSTEMLLEKLPGGKMYFVGRTNSGKSTLVRTLIYRDDRTLNSASHYGPGISSIPGLTVGHLKYKMKHRGDILVDTPGFWPQGGGVYKYMLKERIRELSKVATYASAYGNRWKTRTPRILGKKMFNGARVYTIGGFFYLKPPVGAVIRVFTGIRGPEAAFRNITRAKVVSSNRNSTNEDDYFVNKKAALNLVRYVIPPFYGSIDVVLRDVGYFMITPCGKFGNDDVYEVYVPKGVEVVVRESIFKYLYKTRSSRDETGNLLSKRNMLRRGVPVLRKVPSHKLIFTSLYRVPKEMPHMEAAMTVVPNYEFMEHFDTQNTEATYPNTYWKMPKLD</sequence>
<feature type="domain" description="G" evidence="4">
    <location>
        <begin position="348"/>
        <end position="430"/>
    </location>
</feature>
<accession>A0A7D9CZS0</accession>
<gene>
    <name evidence="5" type="ORF">DEBR0S6_00518G</name>
</gene>
<evidence type="ECO:0000313" key="5">
    <source>
        <dbReference type="EMBL" id="VUG19817.1"/>
    </source>
</evidence>
<dbReference type="InterPro" id="IPR006073">
    <property type="entry name" value="GTP-bd"/>
</dbReference>
<dbReference type="PANTHER" id="PTHR46434:SF1">
    <property type="entry name" value="GENETIC INTERACTOR OF PROHIBITINS 3, MITOCHONDRIAL"/>
    <property type="match status" value="1"/>
</dbReference>
<keyword evidence="2" id="KW-0809">Transit peptide</keyword>
<reference evidence="5 6" key="1">
    <citation type="submission" date="2019-07" db="EMBL/GenBank/DDBJ databases">
        <authorList>
            <person name="Friedrich A."/>
            <person name="Schacherer J."/>
        </authorList>
    </citation>
    <scope>NUCLEOTIDE SEQUENCE [LARGE SCALE GENOMIC DNA]</scope>
</reference>
<dbReference type="InterPro" id="IPR027417">
    <property type="entry name" value="P-loop_NTPase"/>
</dbReference>
<dbReference type="PANTHER" id="PTHR46434">
    <property type="entry name" value="GENETIC INTERACTOR OF PROHIBITINS 3, MITOCHONDRIAL"/>
    <property type="match status" value="1"/>
</dbReference>
<evidence type="ECO:0000256" key="1">
    <source>
        <dbReference type="ARBA" id="ARBA00018901"/>
    </source>
</evidence>
<dbReference type="Pfam" id="PF01926">
    <property type="entry name" value="MMR_HSR1"/>
    <property type="match status" value="1"/>
</dbReference>
<protein>
    <recommendedName>
        <fullName evidence="1">Genetic interactor of prohibitins 3, mitochondrial</fullName>
    </recommendedName>
    <alternativeName>
        <fullName evidence="3">Found in mitochondrial proteome protein 38</fullName>
    </alternativeName>
</protein>
<evidence type="ECO:0000259" key="4">
    <source>
        <dbReference type="Pfam" id="PF01926"/>
    </source>
</evidence>
<dbReference type="InterPro" id="IPR050896">
    <property type="entry name" value="Mito_lipid_metab_GTPase"/>
</dbReference>
<evidence type="ECO:0000256" key="3">
    <source>
        <dbReference type="ARBA" id="ARBA00031834"/>
    </source>
</evidence>
<proteinExistence type="predicted"/>
<dbReference type="AlphaFoldDB" id="A0A7D9CZS0"/>
<organism evidence="5 6">
    <name type="scientific">Dekkera bruxellensis</name>
    <name type="common">Brettanomyces custersii</name>
    <dbReference type="NCBI Taxonomy" id="5007"/>
    <lineage>
        <taxon>Eukaryota</taxon>
        <taxon>Fungi</taxon>
        <taxon>Dikarya</taxon>
        <taxon>Ascomycota</taxon>
        <taxon>Saccharomycotina</taxon>
        <taxon>Pichiomycetes</taxon>
        <taxon>Pichiales</taxon>
        <taxon>Pichiaceae</taxon>
        <taxon>Brettanomyces</taxon>
    </lineage>
</organism>
<dbReference type="EMBL" id="CABFWN010000006">
    <property type="protein sequence ID" value="VUG19817.1"/>
    <property type="molecule type" value="Genomic_DNA"/>
</dbReference>
<dbReference type="GO" id="GO:0005525">
    <property type="term" value="F:GTP binding"/>
    <property type="evidence" value="ECO:0007669"/>
    <property type="project" value="InterPro"/>
</dbReference>
<evidence type="ECO:0000313" key="6">
    <source>
        <dbReference type="Proteomes" id="UP000478008"/>
    </source>
</evidence>
<keyword evidence="6" id="KW-1185">Reference proteome</keyword>
<evidence type="ECO:0000256" key="2">
    <source>
        <dbReference type="ARBA" id="ARBA00022946"/>
    </source>
</evidence>
<dbReference type="Proteomes" id="UP000478008">
    <property type="component" value="Unassembled WGS sequence"/>
</dbReference>